<name>A0A7D9CUT1_DEKBR</name>
<dbReference type="GO" id="GO:0016020">
    <property type="term" value="C:membrane"/>
    <property type="evidence" value="ECO:0007669"/>
    <property type="project" value="UniProtKB-SubCell"/>
</dbReference>
<feature type="transmembrane region" description="Helical" evidence="5">
    <location>
        <begin position="181"/>
        <end position="201"/>
    </location>
</feature>
<feature type="transmembrane region" description="Helical" evidence="5">
    <location>
        <begin position="69"/>
        <end position="87"/>
    </location>
</feature>
<dbReference type="PANTHER" id="PTHR31310:SF11">
    <property type="entry name" value="INOSITOL PHOSPHORYLCERAMIDE SYNTHASE CATALYTIC SUBUNIT AUR1"/>
    <property type="match status" value="1"/>
</dbReference>
<reference evidence="7 8" key="1">
    <citation type="submission" date="2019-07" db="EMBL/GenBank/DDBJ databases">
        <authorList>
            <person name="Friedrich A."/>
            <person name="Schacherer J."/>
        </authorList>
    </citation>
    <scope>NUCLEOTIDE SEQUENCE [LARGE SCALE GENOMIC DNA]</scope>
</reference>
<dbReference type="GO" id="GO:0070916">
    <property type="term" value="C:inositol phosphoceramide synthase complex"/>
    <property type="evidence" value="ECO:0007669"/>
    <property type="project" value="TreeGrafter"/>
</dbReference>
<dbReference type="GO" id="GO:0006676">
    <property type="term" value="P:mannosyl diphosphorylinositol ceramide metabolic process"/>
    <property type="evidence" value="ECO:0007669"/>
    <property type="project" value="TreeGrafter"/>
</dbReference>
<sequence>MPNIIKRLYVEYKGSRKLGNDLPKLTLALNPLVTIRYLIRTSTPVIIFQTCIFIAAIIFSLLIIPIPAWAAVLIVFGFIFVLLIPILSQFFRYALPVLGWVFLFFSSQYIPLSLRRPITVTVLPAVETIFFGDNLSQILASYTCTFLDILAWLPYGLMHFSLPFIVAALIWIFGPPTTLRYFAWSFGCMNLVGVVIQDLLFPAAPPWYKVLHGLEKANYSMKGSPGGLGRIDKLLGFDMYTSTFTNSPLIFGAMPSLHSGCATMDCLWLCYLFPRLRPLWCTYVLWLWYSTMYLTHHYFIDLVVGSCLSVTFFGIVKISGHLPVCDKFCRWSYTSFHCHDPLASDPLKPESGDVFALGPFENSSNIDAFVIDDDEGDDLNNYLNTDDVIPLTATSEPTNAIANKCQGQAPCHSMMPLQLLMIFPFF</sequence>
<dbReference type="PANTHER" id="PTHR31310">
    <property type="match status" value="1"/>
</dbReference>
<organism evidence="7 8">
    <name type="scientific">Dekkera bruxellensis</name>
    <name type="common">Brettanomyces custersii</name>
    <dbReference type="NCBI Taxonomy" id="5007"/>
    <lineage>
        <taxon>Eukaryota</taxon>
        <taxon>Fungi</taxon>
        <taxon>Dikarya</taxon>
        <taxon>Ascomycota</taxon>
        <taxon>Saccharomycotina</taxon>
        <taxon>Pichiomycetes</taxon>
        <taxon>Pichiales</taxon>
        <taxon>Pichiaceae</taxon>
        <taxon>Brettanomyces</taxon>
    </lineage>
</organism>
<evidence type="ECO:0000256" key="4">
    <source>
        <dbReference type="ARBA" id="ARBA00023136"/>
    </source>
</evidence>
<evidence type="ECO:0000259" key="6">
    <source>
        <dbReference type="SMART" id="SM00014"/>
    </source>
</evidence>
<dbReference type="SUPFAM" id="SSF48317">
    <property type="entry name" value="Acid phosphatase/Vanadium-dependent haloperoxidase"/>
    <property type="match status" value="1"/>
</dbReference>
<feature type="domain" description="Phosphatidic acid phosphatase type 2/haloperoxidase" evidence="6">
    <location>
        <begin position="179"/>
        <end position="317"/>
    </location>
</feature>
<dbReference type="InterPro" id="IPR000326">
    <property type="entry name" value="PAP2/HPO"/>
</dbReference>
<dbReference type="GO" id="GO:0030148">
    <property type="term" value="P:sphingolipid biosynthetic process"/>
    <property type="evidence" value="ECO:0007669"/>
    <property type="project" value="TreeGrafter"/>
</dbReference>
<keyword evidence="3 5" id="KW-1133">Transmembrane helix</keyword>
<keyword evidence="4 5" id="KW-0472">Membrane</keyword>
<feature type="transmembrane region" description="Helical" evidence="5">
    <location>
        <begin position="152"/>
        <end position="174"/>
    </location>
</feature>
<dbReference type="CDD" id="cd03386">
    <property type="entry name" value="PAP2_Aur1_like"/>
    <property type="match status" value="1"/>
</dbReference>
<feature type="transmembrane region" description="Helical" evidence="5">
    <location>
        <begin position="93"/>
        <end position="111"/>
    </location>
</feature>
<evidence type="ECO:0000256" key="2">
    <source>
        <dbReference type="ARBA" id="ARBA00022692"/>
    </source>
</evidence>
<keyword evidence="2 5" id="KW-0812">Transmembrane</keyword>
<dbReference type="InterPro" id="IPR026841">
    <property type="entry name" value="Aur1/Ipt1"/>
</dbReference>
<dbReference type="SMART" id="SM00014">
    <property type="entry name" value="acidPPc"/>
    <property type="match status" value="1"/>
</dbReference>
<keyword evidence="8" id="KW-1185">Reference proteome</keyword>
<dbReference type="EMBL" id="CABFWN010000001">
    <property type="protein sequence ID" value="VUG16095.1"/>
    <property type="molecule type" value="Genomic_DNA"/>
</dbReference>
<evidence type="ECO:0000256" key="3">
    <source>
        <dbReference type="ARBA" id="ARBA00022989"/>
    </source>
</evidence>
<dbReference type="InterPro" id="IPR052185">
    <property type="entry name" value="IPC_Synthase-Related"/>
</dbReference>
<dbReference type="Pfam" id="PF14378">
    <property type="entry name" value="PAP2_3"/>
    <property type="match status" value="1"/>
</dbReference>
<dbReference type="AlphaFoldDB" id="A0A7D9CUT1"/>
<protein>
    <submittedName>
        <fullName evidence="7">DEBR0S1_07580g1_1</fullName>
    </submittedName>
</protein>
<dbReference type="Proteomes" id="UP000478008">
    <property type="component" value="Unassembled WGS sequence"/>
</dbReference>
<evidence type="ECO:0000313" key="8">
    <source>
        <dbReference type="Proteomes" id="UP000478008"/>
    </source>
</evidence>
<evidence type="ECO:0000313" key="7">
    <source>
        <dbReference type="EMBL" id="VUG16095.1"/>
    </source>
</evidence>
<proteinExistence type="predicted"/>
<accession>A0A7D9CUT1</accession>
<feature type="transmembrane region" description="Helical" evidence="5">
    <location>
        <begin position="45"/>
        <end position="64"/>
    </location>
</feature>
<evidence type="ECO:0000256" key="5">
    <source>
        <dbReference type="SAM" id="Phobius"/>
    </source>
</evidence>
<comment type="subcellular location">
    <subcellularLocation>
        <location evidence="1">Membrane</location>
        <topology evidence="1">Multi-pass membrane protein</topology>
    </subcellularLocation>
</comment>
<dbReference type="InterPro" id="IPR036938">
    <property type="entry name" value="PAP2/HPO_sf"/>
</dbReference>
<evidence type="ECO:0000256" key="1">
    <source>
        <dbReference type="ARBA" id="ARBA00004141"/>
    </source>
</evidence>
<gene>
    <name evidence="7" type="primary">AUR1</name>
    <name evidence="7" type="ORF">DEBR0S1_07580G</name>
</gene>